<dbReference type="AlphaFoldDB" id="A0A6C2YRM5"/>
<dbReference type="Proteomes" id="UP000464378">
    <property type="component" value="Chromosome"/>
</dbReference>
<dbReference type="InterPro" id="IPR022655">
    <property type="entry name" value="DUF1553"/>
</dbReference>
<sequence length="737" mass="82649">MRRLFRVAAVGLLGLMFAHHGPLRAIDPPSSELSDDWVYEGLRDPKPPVVPANLANRVRNPIDAFLLAELGKKGLSFRPDAAPATLIRRITFDLTGLPPTPEEVAAFVTDPSDAAYEKLVDRLMASPHYGERMAQSWLDLVRFAETDGFKQDDPRPGAWLYRDYVIQSFQNDKPYDRFIQEQLAGDEMFPGDSQAAIATGMNRHYPDEYNAVNLEQRRIEILTDITDTVGSAVMGLTIGCARCHDHKFDPILQSDYFRIQAFFAGWGPVDQPVFRNADEKTAYEKRLQEWNSRTASLQAKQAELEKPYLKSAGAKSRQRFDAEYAKLLDLEPNQMTPLQIQIRSMIRNQVVNQPKANVPGTMKAPDKEAWTKLQQEMEAVAGPKPAAPPKGMMLTDVGPVAPVTHILRRGNWQTPGKVIEPGFLSAIDDRTADITPTATTTGRRKALALWLTQPDQPLTTRTIVNRLWQHHFGVGIVGTPNDLGVQGDRPTHVELLDWLARELVRQKWSLKAMHRMMVLSSAYRQASTHDAKSAEVDSGNALLWRQNRQRLDGESIRDAILAVTGKLNRAQGGPGVFPEVPADLKAIAKDWPVSKNEADRNRRSVYVFVKRNLRYPLFSLFDAPDRTETCGRRFVTTSAPQALMLLNDRLILQHAKDLASRVLTESGNEPSGIVDRAVRLCYSRAPMAEESHELQTFLKEQSVRLAATFPDAKVAFREAVVDLCHALLNTNEFLTID</sequence>
<name>A0A6C2YRM5_9BACT</name>
<gene>
    <name evidence="3" type="ORF">GMBLW1_48830</name>
</gene>
<dbReference type="RefSeq" id="WP_162659408.1">
    <property type="nucleotide sequence ID" value="NZ_LR593887.1"/>
</dbReference>
<protein>
    <recommendedName>
        <fullName evidence="5">DUF1553 domain-containing protein</fullName>
    </recommendedName>
</protein>
<evidence type="ECO:0000259" key="1">
    <source>
        <dbReference type="Pfam" id="PF07583"/>
    </source>
</evidence>
<dbReference type="PANTHER" id="PTHR35889:SF3">
    <property type="entry name" value="F-BOX DOMAIN-CONTAINING PROTEIN"/>
    <property type="match status" value="1"/>
</dbReference>
<dbReference type="InterPro" id="IPR011444">
    <property type="entry name" value="DUF1549"/>
</dbReference>
<dbReference type="Pfam" id="PF07587">
    <property type="entry name" value="PSD1"/>
    <property type="match status" value="1"/>
</dbReference>
<dbReference type="EMBL" id="LR593887">
    <property type="protein sequence ID" value="VTS05983.1"/>
    <property type="molecule type" value="Genomic_DNA"/>
</dbReference>
<feature type="domain" description="DUF1553" evidence="2">
    <location>
        <begin position="443"/>
        <end position="698"/>
    </location>
</feature>
<reference evidence="3" key="1">
    <citation type="submission" date="2019-04" db="EMBL/GenBank/DDBJ databases">
        <authorList>
            <consortium name="Science for Life Laboratories"/>
        </authorList>
    </citation>
    <scope>NUCLEOTIDE SEQUENCE</scope>
    <source>
        <strain evidence="3">MBLW1</strain>
    </source>
</reference>
<accession>A0A6C2YRM5</accession>
<evidence type="ECO:0000313" key="3">
    <source>
        <dbReference type="EMBL" id="VIP04310.1"/>
    </source>
</evidence>
<organism evidence="3">
    <name type="scientific">Tuwongella immobilis</name>
    <dbReference type="NCBI Taxonomy" id="692036"/>
    <lineage>
        <taxon>Bacteria</taxon>
        <taxon>Pseudomonadati</taxon>
        <taxon>Planctomycetota</taxon>
        <taxon>Planctomycetia</taxon>
        <taxon>Gemmatales</taxon>
        <taxon>Gemmataceae</taxon>
        <taxon>Tuwongella</taxon>
    </lineage>
</organism>
<dbReference type="Pfam" id="PF07583">
    <property type="entry name" value="PSCyt2"/>
    <property type="match status" value="1"/>
</dbReference>
<feature type="domain" description="DUF1549" evidence="1">
    <location>
        <begin position="61"/>
        <end position="264"/>
    </location>
</feature>
<dbReference type="KEGG" id="tim:GMBLW1_48830"/>
<dbReference type="InParanoid" id="A0A6C2YRM5"/>
<evidence type="ECO:0008006" key="5">
    <source>
        <dbReference type="Google" id="ProtNLM"/>
    </source>
</evidence>
<proteinExistence type="predicted"/>
<evidence type="ECO:0000313" key="4">
    <source>
        <dbReference type="Proteomes" id="UP000464378"/>
    </source>
</evidence>
<dbReference type="EMBL" id="LR586016">
    <property type="protein sequence ID" value="VIP04310.1"/>
    <property type="molecule type" value="Genomic_DNA"/>
</dbReference>
<evidence type="ECO:0000259" key="2">
    <source>
        <dbReference type="Pfam" id="PF07587"/>
    </source>
</evidence>
<keyword evidence="4" id="KW-1185">Reference proteome</keyword>
<dbReference type="PANTHER" id="PTHR35889">
    <property type="entry name" value="CYCLOINULO-OLIGOSACCHARIDE FRUCTANOTRANSFERASE-RELATED"/>
    <property type="match status" value="1"/>
</dbReference>